<feature type="domain" description="Histidine kinase" evidence="15">
    <location>
        <begin position="284"/>
        <end position="499"/>
    </location>
</feature>
<dbReference type="PROSITE" id="PS50885">
    <property type="entry name" value="HAMP"/>
    <property type="match status" value="1"/>
</dbReference>
<dbReference type="SMART" id="SM00387">
    <property type="entry name" value="HATPase_c"/>
    <property type="match status" value="1"/>
</dbReference>
<dbReference type="Gene3D" id="6.10.340.10">
    <property type="match status" value="1"/>
</dbReference>
<dbReference type="eggNOG" id="COG2205">
    <property type="taxonomic scope" value="Bacteria"/>
</dbReference>
<dbReference type="Gene3D" id="1.10.287.130">
    <property type="match status" value="1"/>
</dbReference>
<dbReference type="SUPFAM" id="SSF55874">
    <property type="entry name" value="ATPase domain of HSP90 chaperone/DNA topoisomerase II/histidine kinase"/>
    <property type="match status" value="1"/>
</dbReference>
<dbReference type="InterPro" id="IPR003660">
    <property type="entry name" value="HAMP_dom"/>
</dbReference>
<evidence type="ECO:0000313" key="18">
    <source>
        <dbReference type="Proteomes" id="UP000002247"/>
    </source>
</evidence>
<evidence type="ECO:0000256" key="3">
    <source>
        <dbReference type="ARBA" id="ARBA00012438"/>
    </source>
</evidence>
<dbReference type="SMART" id="SM00304">
    <property type="entry name" value="HAMP"/>
    <property type="match status" value="1"/>
</dbReference>
<dbReference type="CDD" id="cd00082">
    <property type="entry name" value="HisKA"/>
    <property type="match status" value="1"/>
</dbReference>
<dbReference type="GO" id="GO:0005886">
    <property type="term" value="C:plasma membrane"/>
    <property type="evidence" value="ECO:0007669"/>
    <property type="project" value="UniProtKB-SubCell"/>
</dbReference>
<dbReference type="Pfam" id="PF00512">
    <property type="entry name" value="HisKA"/>
    <property type="match status" value="1"/>
</dbReference>
<feature type="compositionally biased region" description="Basic and acidic residues" evidence="13">
    <location>
        <begin position="12"/>
        <end position="25"/>
    </location>
</feature>
<evidence type="ECO:0000259" key="15">
    <source>
        <dbReference type="PROSITE" id="PS50109"/>
    </source>
</evidence>
<evidence type="ECO:0000256" key="5">
    <source>
        <dbReference type="ARBA" id="ARBA00022553"/>
    </source>
</evidence>
<dbReference type="Pfam" id="PF02518">
    <property type="entry name" value="HATPase_c"/>
    <property type="match status" value="1"/>
</dbReference>
<dbReference type="Pfam" id="PF00672">
    <property type="entry name" value="HAMP"/>
    <property type="match status" value="1"/>
</dbReference>
<dbReference type="Proteomes" id="UP000002247">
    <property type="component" value="Chromosome"/>
</dbReference>
<evidence type="ECO:0000259" key="16">
    <source>
        <dbReference type="PROSITE" id="PS50885"/>
    </source>
</evidence>
<dbReference type="InterPro" id="IPR036890">
    <property type="entry name" value="HATPase_C_sf"/>
</dbReference>
<dbReference type="PANTHER" id="PTHR44936">
    <property type="entry name" value="SENSOR PROTEIN CREC"/>
    <property type="match status" value="1"/>
</dbReference>
<keyword evidence="18" id="KW-1185">Reference proteome</keyword>
<keyword evidence="8" id="KW-0547">Nucleotide-binding</keyword>
<evidence type="ECO:0000256" key="9">
    <source>
        <dbReference type="ARBA" id="ARBA00022777"/>
    </source>
</evidence>
<dbReference type="EC" id="2.7.13.3" evidence="3"/>
<reference evidence="17 18" key="1">
    <citation type="journal article" date="2010" name="Stand. Genomic Sci.">
        <title>Complete genome sequence of Segniliparus rotundus type strain (CDC 1076).</title>
        <authorList>
            <person name="Sikorski J."/>
            <person name="Lapidus A."/>
            <person name="Copeland A."/>
            <person name="Misra M."/>
            <person name="Glavina Del Rio T."/>
            <person name="Nolan M."/>
            <person name="Lucas S."/>
            <person name="Chen F."/>
            <person name="Tice H."/>
            <person name="Cheng J.F."/>
            <person name="Jando M."/>
            <person name="Schneider S."/>
            <person name="Bruce D."/>
            <person name="Goodwin L."/>
            <person name="Pitluck S."/>
            <person name="Liolios K."/>
            <person name="Mikhailova N."/>
            <person name="Pati A."/>
            <person name="Ivanova N."/>
            <person name="Mavromatis K."/>
            <person name="Chen A."/>
            <person name="Palaniappan K."/>
            <person name="Chertkov O."/>
            <person name="Land M."/>
            <person name="Hauser L."/>
            <person name="Chang Y.J."/>
            <person name="Jeffries C.D."/>
            <person name="Brettin T."/>
            <person name="Detter J.C."/>
            <person name="Han C."/>
            <person name="Rohde M."/>
            <person name="Goker M."/>
            <person name="Bristow J."/>
            <person name="Eisen J.A."/>
            <person name="Markowitz V."/>
            <person name="Hugenholtz P."/>
            <person name="Kyrpides N.C."/>
            <person name="Klenk H.P."/>
        </authorList>
    </citation>
    <scope>NUCLEOTIDE SEQUENCE [LARGE SCALE GENOMIC DNA]</scope>
    <source>
        <strain evidence="18">ATCC BAA-972 / CDC 1076 / CIP 108378 / DSM 44985 / JCM 13578</strain>
    </source>
</reference>
<dbReference type="Gene3D" id="3.30.565.10">
    <property type="entry name" value="Histidine kinase-like ATPase, C-terminal domain"/>
    <property type="match status" value="1"/>
</dbReference>
<dbReference type="PANTHER" id="PTHR44936:SF10">
    <property type="entry name" value="SENSOR PROTEIN RSTB"/>
    <property type="match status" value="1"/>
</dbReference>
<comment type="catalytic activity">
    <reaction evidence="1">
        <text>ATP + protein L-histidine = ADP + protein N-phospho-L-histidine.</text>
        <dbReference type="EC" id="2.7.13.3"/>
    </reaction>
</comment>
<keyword evidence="6" id="KW-0808">Transferase</keyword>
<dbReference type="GO" id="GO:0000155">
    <property type="term" value="F:phosphorelay sensor kinase activity"/>
    <property type="evidence" value="ECO:0007669"/>
    <property type="project" value="InterPro"/>
</dbReference>
<feature type="transmembrane region" description="Helical" evidence="14">
    <location>
        <begin position="195"/>
        <end position="215"/>
    </location>
</feature>
<evidence type="ECO:0000256" key="4">
    <source>
        <dbReference type="ARBA" id="ARBA00022475"/>
    </source>
</evidence>
<feature type="region of interest" description="Disordered" evidence="13">
    <location>
        <begin position="1"/>
        <end position="43"/>
    </location>
</feature>
<feature type="transmembrane region" description="Helical" evidence="14">
    <location>
        <begin position="70"/>
        <end position="93"/>
    </location>
</feature>
<dbReference type="KEGG" id="srt:Srot_3064"/>
<dbReference type="OrthoDB" id="5241347at2"/>
<dbReference type="AlphaFoldDB" id="D6ZEL2"/>
<evidence type="ECO:0000256" key="6">
    <source>
        <dbReference type="ARBA" id="ARBA00022679"/>
    </source>
</evidence>
<keyword evidence="12" id="KW-0902">Two-component regulatory system</keyword>
<dbReference type="InterPro" id="IPR003594">
    <property type="entry name" value="HATPase_dom"/>
</dbReference>
<dbReference type="PROSITE" id="PS50109">
    <property type="entry name" value="HIS_KIN"/>
    <property type="match status" value="1"/>
</dbReference>
<proteinExistence type="predicted"/>
<protein>
    <recommendedName>
        <fullName evidence="3">histidine kinase</fullName>
        <ecNumber evidence="3">2.7.13.3</ecNumber>
    </recommendedName>
</protein>
<dbReference type="InterPro" id="IPR036097">
    <property type="entry name" value="HisK_dim/P_sf"/>
</dbReference>
<dbReference type="PRINTS" id="PR00344">
    <property type="entry name" value="BCTRLSENSOR"/>
</dbReference>
<feature type="domain" description="HAMP" evidence="16">
    <location>
        <begin position="216"/>
        <end position="269"/>
    </location>
</feature>
<keyword evidence="9 17" id="KW-0418">Kinase</keyword>
<keyword evidence="7 14" id="KW-0812">Transmembrane</keyword>
<evidence type="ECO:0000256" key="13">
    <source>
        <dbReference type="SAM" id="MobiDB-lite"/>
    </source>
</evidence>
<dbReference type="InterPro" id="IPR050980">
    <property type="entry name" value="2C_sensor_his_kinase"/>
</dbReference>
<evidence type="ECO:0000313" key="17">
    <source>
        <dbReference type="EMBL" id="ADG99488.1"/>
    </source>
</evidence>
<evidence type="ECO:0000256" key="7">
    <source>
        <dbReference type="ARBA" id="ARBA00022692"/>
    </source>
</evidence>
<dbReference type="InterPro" id="IPR003661">
    <property type="entry name" value="HisK_dim/P_dom"/>
</dbReference>
<accession>D6ZEL2</accession>
<dbReference type="RefSeq" id="WP_013139935.1">
    <property type="nucleotide sequence ID" value="NC_014168.1"/>
</dbReference>
<dbReference type="EMBL" id="CP001958">
    <property type="protein sequence ID" value="ADG99488.1"/>
    <property type="molecule type" value="Genomic_DNA"/>
</dbReference>
<dbReference type="InterPro" id="IPR004358">
    <property type="entry name" value="Sig_transdc_His_kin-like_C"/>
</dbReference>
<dbReference type="STRING" id="640132.Srot_3064"/>
<evidence type="ECO:0000256" key="14">
    <source>
        <dbReference type="SAM" id="Phobius"/>
    </source>
</evidence>
<name>D6ZEL2_SEGRD</name>
<dbReference type="SMART" id="SM00388">
    <property type="entry name" value="HisKA"/>
    <property type="match status" value="1"/>
</dbReference>
<evidence type="ECO:0000256" key="8">
    <source>
        <dbReference type="ARBA" id="ARBA00022741"/>
    </source>
</evidence>
<keyword evidence="11 14" id="KW-1133">Transmembrane helix</keyword>
<dbReference type="GO" id="GO:0005524">
    <property type="term" value="F:ATP binding"/>
    <property type="evidence" value="ECO:0007669"/>
    <property type="project" value="UniProtKB-KW"/>
</dbReference>
<evidence type="ECO:0000256" key="11">
    <source>
        <dbReference type="ARBA" id="ARBA00022989"/>
    </source>
</evidence>
<evidence type="ECO:0000256" key="1">
    <source>
        <dbReference type="ARBA" id="ARBA00000085"/>
    </source>
</evidence>
<evidence type="ECO:0000256" key="12">
    <source>
        <dbReference type="ARBA" id="ARBA00023012"/>
    </source>
</evidence>
<evidence type="ECO:0000256" key="2">
    <source>
        <dbReference type="ARBA" id="ARBA00004651"/>
    </source>
</evidence>
<evidence type="ECO:0000256" key="10">
    <source>
        <dbReference type="ARBA" id="ARBA00022840"/>
    </source>
</evidence>
<keyword evidence="14" id="KW-0472">Membrane</keyword>
<sequence length="511" mass="55240">MTDPDDTTARASGDDARHVAEETHARTVPPGDEPHHAAHRKRGRLDRWWRAGAKRLLLSRRRSPSLRAQVALSSGIGTFFIVTVVAIPLWMLITDFNFNQADARLQRLTTVVQGPVSRRETPDAGLDFTIRTSGLSFSRGATAPDLPAGSLVTAQIDGRLYRVYTVIFGPTDQNKLAVAELLEPTLKHIDEQHRVIVVVGFAAVVAGGVLGWLLGGFAVRPLRELATATRQVTSSGGVGEPPHVTGAREVEAIAEAMRAMLARIGEERTTSDAALATARDFALLSAHELRTPLTAMRTNLEVLNIHNLPQDDRQEIVGDVLRTQRRVEETLSALEHLAAHELNTDDDYADVNLNDLLDQAVVDAARANPDVAIRLVANEPLHARAVRAGLRLAVDNAITNAIRHGNATRVHVTLATAEHHPDDAPAITITIDDNGCGVPEKQRDIVFRRFVRGTTAKGPGSGLGMALIAQQAQIHHGNATLTTSPQGGARLTITIPQQQPTHTAHTKDDTV</sequence>
<keyword evidence="10" id="KW-0067">ATP-binding</keyword>
<dbReference type="HOGENOM" id="CLU_026160_0_0_11"/>
<dbReference type="SUPFAM" id="SSF47384">
    <property type="entry name" value="Homodimeric domain of signal transducing histidine kinase"/>
    <property type="match status" value="1"/>
</dbReference>
<keyword evidence="4" id="KW-1003">Cell membrane</keyword>
<comment type="subcellular location">
    <subcellularLocation>
        <location evidence="2">Cell membrane</location>
        <topology evidence="2">Multi-pass membrane protein</topology>
    </subcellularLocation>
</comment>
<dbReference type="InterPro" id="IPR005467">
    <property type="entry name" value="His_kinase_dom"/>
</dbReference>
<keyword evidence="5" id="KW-0597">Phosphoprotein</keyword>
<dbReference type="CDD" id="cd06225">
    <property type="entry name" value="HAMP"/>
    <property type="match status" value="1"/>
</dbReference>
<organism evidence="17 18">
    <name type="scientific">Segniliparus rotundus (strain ATCC BAA-972 / CDC 1076 / CIP 108378 / DSM 44985 / JCM 13578)</name>
    <dbReference type="NCBI Taxonomy" id="640132"/>
    <lineage>
        <taxon>Bacteria</taxon>
        <taxon>Bacillati</taxon>
        <taxon>Actinomycetota</taxon>
        <taxon>Actinomycetes</taxon>
        <taxon>Mycobacteriales</taxon>
        <taxon>Segniliparaceae</taxon>
        <taxon>Segniliparus</taxon>
    </lineage>
</organism>
<gene>
    <name evidence="17" type="ordered locus">Srot_3064</name>
</gene>